<dbReference type="PROSITE" id="PS50943">
    <property type="entry name" value="HTH_CROC1"/>
    <property type="match status" value="1"/>
</dbReference>
<evidence type="ECO:0000256" key="1">
    <source>
        <dbReference type="SAM" id="MobiDB-lite"/>
    </source>
</evidence>
<dbReference type="SUPFAM" id="SSF47413">
    <property type="entry name" value="lambda repressor-like DNA-binding domains"/>
    <property type="match status" value="1"/>
</dbReference>
<dbReference type="SMART" id="SM00530">
    <property type="entry name" value="HTH_XRE"/>
    <property type="match status" value="1"/>
</dbReference>
<dbReference type="GO" id="GO:0003677">
    <property type="term" value="F:DNA binding"/>
    <property type="evidence" value="ECO:0007669"/>
    <property type="project" value="InterPro"/>
</dbReference>
<feature type="compositionally biased region" description="Basic and acidic residues" evidence="1">
    <location>
        <begin position="17"/>
        <end position="26"/>
    </location>
</feature>
<dbReference type="EMBL" id="MN739271">
    <property type="protein sequence ID" value="QHS96364.1"/>
    <property type="molecule type" value="Genomic_DNA"/>
</dbReference>
<dbReference type="Gene3D" id="1.10.260.40">
    <property type="entry name" value="lambda repressor-like DNA-binding domains"/>
    <property type="match status" value="1"/>
</dbReference>
<evidence type="ECO:0000259" key="2">
    <source>
        <dbReference type="PROSITE" id="PS50943"/>
    </source>
</evidence>
<dbReference type="InterPro" id="IPR010982">
    <property type="entry name" value="Lambda_DNA-bd_dom_sf"/>
</dbReference>
<accession>A0A6C0BXV2</accession>
<dbReference type="InterPro" id="IPR001387">
    <property type="entry name" value="Cro/C1-type_HTH"/>
</dbReference>
<organism evidence="3">
    <name type="scientific">viral metagenome</name>
    <dbReference type="NCBI Taxonomy" id="1070528"/>
    <lineage>
        <taxon>unclassified sequences</taxon>
        <taxon>metagenomes</taxon>
        <taxon>organismal metagenomes</taxon>
    </lineage>
</organism>
<feature type="region of interest" description="Disordered" evidence="1">
    <location>
        <begin position="1"/>
        <end position="52"/>
    </location>
</feature>
<protein>
    <recommendedName>
        <fullName evidence="2">HTH cro/C1-type domain-containing protein</fullName>
    </recommendedName>
</protein>
<evidence type="ECO:0000313" key="3">
    <source>
        <dbReference type="EMBL" id="QHS96364.1"/>
    </source>
</evidence>
<dbReference type="Pfam" id="PF01381">
    <property type="entry name" value="HTH_3"/>
    <property type="match status" value="1"/>
</dbReference>
<name>A0A6C0BXV2_9ZZZZ</name>
<sequence>MQDTNMQDWSPMVLNSKKSDAPEKVPQKNLTSEQKKTIELTNNTDAQKSDMMPRDIVKQLTALRASRNKTQKEVAILLNITPKIIQDIESNRYPRDMKLAQRIAKALGGTLKK</sequence>
<feature type="domain" description="HTH cro/C1-type" evidence="2">
    <location>
        <begin position="60"/>
        <end position="108"/>
    </location>
</feature>
<reference evidence="3" key="1">
    <citation type="journal article" date="2020" name="Nature">
        <title>Giant virus diversity and host interactions through global metagenomics.</title>
        <authorList>
            <person name="Schulz F."/>
            <person name="Roux S."/>
            <person name="Paez-Espino D."/>
            <person name="Jungbluth S."/>
            <person name="Walsh D.A."/>
            <person name="Denef V.J."/>
            <person name="McMahon K.D."/>
            <person name="Konstantinidis K.T."/>
            <person name="Eloe-Fadrosh E.A."/>
            <person name="Kyrpides N.C."/>
            <person name="Woyke T."/>
        </authorList>
    </citation>
    <scope>NUCLEOTIDE SEQUENCE</scope>
    <source>
        <strain evidence="3">GVMAG-M-3300020166-18</strain>
    </source>
</reference>
<dbReference type="CDD" id="cd00093">
    <property type="entry name" value="HTH_XRE"/>
    <property type="match status" value="1"/>
</dbReference>
<proteinExistence type="predicted"/>
<dbReference type="AlphaFoldDB" id="A0A6C0BXV2"/>